<keyword evidence="1" id="KW-0812">Transmembrane</keyword>
<organism evidence="2 3">
    <name type="scientific">Hyella patelloides LEGE 07179</name>
    <dbReference type="NCBI Taxonomy" id="945734"/>
    <lineage>
        <taxon>Bacteria</taxon>
        <taxon>Bacillati</taxon>
        <taxon>Cyanobacteriota</taxon>
        <taxon>Cyanophyceae</taxon>
        <taxon>Pleurocapsales</taxon>
        <taxon>Hyellaceae</taxon>
        <taxon>Hyella</taxon>
    </lineage>
</organism>
<dbReference type="Proteomes" id="UP000320055">
    <property type="component" value="Unassembled WGS sequence"/>
</dbReference>
<dbReference type="OrthoDB" id="574103at2"/>
<dbReference type="EMBL" id="CAACVJ010000145">
    <property type="protein sequence ID" value="VEP13924.1"/>
    <property type="molecule type" value="Genomic_DNA"/>
</dbReference>
<name>A0A563VR90_9CYAN</name>
<evidence type="ECO:0000313" key="2">
    <source>
        <dbReference type="EMBL" id="VEP13924.1"/>
    </source>
</evidence>
<proteinExistence type="predicted"/>
<gene>
    <name evidence="2" type="ORF">H1P_2290004</name>
</gene>
<keyword evidence="1" id="KW-0472">Membrane</keyword>
<reference evidence="2 3" key="1">
    <citation type="submission" date="2019-01" db="EMBL/GenBank/DDBJ databases">
        <authorList>
            <person name="Brito A."/>
        </authorList>
    </citation>
    <scope>NUCLEOTIDE SEQUENCE [LARGE SCALE GENOMIC DNA]</scope>
    <source>
        <strain evidence="2">1</strain>
    </source>
</reference>
<evidence type="ECO:0000313" key="3">
    <source>
        <dbReference type="Proteomes" id="UP000320055"/>
    </source>
</evidence>
<feature type="transmembrane region" description="Helical" evidence="1">
    <location>
        <begin position="6"/>
        <end position="24"/>
    </location>
</feature>
<protein>
    <recommendedName>
        <fullName evidence="4">Transmembrane protein</fullName>
    </recommendedName>
</protein>
<dbReference type="RefSeq" id="WP_144872201.1">
    <property type="nucleotide sequence ID" value="NZ_LR213974.1"/>
</dbReference>
<accession>A0A563VR90</accession>
<evidence type="ECO:0008006" key="4">
    <source>
        <dbReference type="Google" id="ProtNLM"/>
    </source>
</evidence>
<evidence type="ECO:0000256" key="1">
    <source>
        <dbReference type="SAM" id="Phobius"/>
    </source>
</evidence>
<keyword evidence="3" id="KW-1185">Reference proteome</keyword>
<sequence length="100" mass="12535">MIIIVIILNLIITIFNLYLAIKIWQLRKLFRLITSALINCENYLYYVLLIAPQILQQRQTNIYHFRQRYQLWQLQLQKIRQIIVLLNWLYRIWRRYRVTV</sequence>
<keyword evidence="1" id="KW-1133">Transmembrane helix</keyword>
<dbReference type="AlphaFoldDB" id="A0A563VR90"/>